<dbReference type="InterPro" id="IPR036957">
    <property type="entry name" value="Znf_PARP_sf"/>
</dbReference>
<dbReference type="InterPro" id="IPR012309">
    <property type="entry name" value="DNA_ligase_ATP-dep_C"/>
</dbReference>
<dbReference type="SUPFAM" id="SSF52113">
    <property type="entry name" value="BRCT domain"/>
    <property type="match status" value="1"/>
</dbReference>
<dbReference type="InterPro" id="IPR036420">
    <property type="entry name" value="BRCT_dom_sf"/>
</dbReference>
<dbReference type="Gene3D" id="3.30.1740.10">
    <property type="entry name" value="Zinc finger, PARP-type"/>
    <property type="match status" value="1"/>
</dbReference>
<evidence type="ECO:0000256" key="12">
    <source>
        <dbReference type="SAM" id="MobiDB-lite"/>
    </source>
</evidence>
<dbReference type="Pfam" id="PF04675">
    <property type="entry name" value="DNA_ligase_A_N"/>
    <property type="match status" value="1"/>
</dbReference>
<keyword evidence="11" id="KW-0539">Nucleus</keyword>
<evidence type="ECO:0000259" key="14">
    <source>
        <dbReference type="PROSITE" id="PS50160"/>
    </source>
</evidence>
<feature type="region of interest" description="Disordered" evidence="12">
    <location>
        <begin position="101"/>
        <end position="156"/>
    </location>
</feature>
<evidence type="ECO:0000256" key="3">
    <source>
        <dbReference type="ARBA" id="ARBA00007572"/>
    </source>
</evidence>
<evidence type="ECO:0000256" key="4">
    <source>
        <dbReference type="ARBA" id="ARBA00022598"/>
    </source>
</evidence>
<evidence type="ECO:0000313" key="16">
    <source>
        <dbReference type="EMBL" id="WAR14439.1"/>
    </source>
</evidence>
<keyword evidence="6" id="KW-0479">Metal-binding</keyword>
<keyword evidence="10" id="KW-0067">ATP-binding</keyword>
<feature type="compositionally biased region" description="Polar residues" evidence="12">
    <location>
        <begin position="590"/>
        <end position="604"/>
    </location>
</feature>
<keyword evidence="8" id="KW-0863">Zinc-finger</keyword>
<keyword evidence="17" id="KW-1185">Reference proteome</keyword>
<feature type="domain" description="BRCT" evidence="15">
    <location>
        <begin position="635"/>
        <end position="657"/>
    </location>
</feature>
<sequence>MAENRYLAGYAKLGTSSCKKCKQKIDKGALRIAKLVSNPFSEDAGDMKQWFHPPCIFETFVRARATTKKIEDPDDVEGFSDLQQDDKDKILGLIKDLLAKAGSPSKKKTPSKPKSTPAKKSNPVAHQDPGPSAKPDNPPPSNDSSSNGSSVLQSGKDDSFREFRRLCADIAEENSYTGKTAIIFHTSQKAMLEDLEQGDVAETVKMFFEKSTALPPQKKCTLTLQEVDKYLGELSTMTKEDDQEKVLRQIAKQLDALDPNAYAAFQASRDLRDVVERVVENRGDKPGLGKKLSVRASLMTPVLPMLIKYDGERVQLHKKGSEFQYFSRSLKPVLPHKVSHFKEFIPKAFQSGDDLILDAEVLLIDTNTGNPLPFGSLGKHKDANVCLFVFDCLHLNGENIMDKPIKERRKILAKEMVEIPNRIMFSEMKHITKDYLNEGSMADSADLTVLGAFYGRGMMSVFLMGVYDPANEKWCTVTKVGNGFDDATLDKLQTELDMVKISKKPEKVPAWLDVKKNVIPDFVVADPKAAPIWEISGAEFSKAEVHTADGISIRFPRVTKVLFKKSKETSDIVIPGTKGKGKAGTPVKRLQSTDSDNASHTPSKANPIAAPGGITKYFSPKKEPGPGADCAGVCVSVDWLWKCIKTKTLQPTEAYVIRKIKKKPEKPDAACFSFKS</sequence>
<dbReference type="Gene3D" id="1.10.3260.10">
    <property type="entry name" value="DNA ligase, ATP-dependent, N-terminal domain"/>
    <property type="match status" value="1"/>
</dbReference>
<evidence type="ECO:0000256" key="1">
    <source>
        <dbReference type="ARBA" id="ARBA00001946"/>
    </source>
</evidence>
<keyword evidence="9" id="KW-0862">Zinc</keyword>
<feature type="region of interest" description="Disordered" evidence="12">
    <location>
        <begin position="575"/>
        <end position="607"/>
    </location>
</feature>
<evidence type="ECO:0000256" key="6">
    <source>
        <dbReference type="ARBA" id="ARBA00022723"/>
    </source>
</evidence>
<dbReference type="Pfam" id="PF04679">
    <property type="entry name" value="DNA_ligase_A_C"/>
    <property type="match status" value="1"/>
</dbReference>
<dbReference type="Proteomes" id="UP001164746">
    <property type="component" value="Chromosome 9"/>
</dbReference>
<dbReference type="Pfam" id="PF00645">
    <property type="entry name" value="zf-PARP"/>
    <property type="match status" value="1"/>
</dbReference>
<evidence type="ECO:0000256" key="7">
    <source>
        <dbReference type="ARBA" id="ARBA00022741"/>
    </source>
</evidence>
<keyword evidence="5" id="KW-0235">DNA replication</keyword>
<evidence type="ECO:0000259" key="15">
    <source>
        <dbReference type="PROSITE" id="PS50172"/>
    </source>
</evidence>
<dbReference type="InterPro" id="IPR001357">
    <property type="entry name" value="BRCT_dom"/>
</dbReference>
<reference evidence="16" key="1">
    <citation type="submission" date="2022-11" db="EMBL/GenBank/DDBJ databases">
        <title>Centuries of genome instability and evolution in soft-shell clam transmissible cancer (bioRxiv).</title>
        <authorList>
            <person name="Hart S.F.M."/>
            <person name="Yonemitsu M.A."/>
            <person name="Giersch R.M."/>
            <person name="Beal B.F."/>
            <person name="Arriagada G."/>
            <person name="Davis B.W."/>
            <person name="Ostrander E.A."/>
            <person name="Goff S.P."/>
            <person name="Metzger M.J."/>
        </authorList>
    </citation>
    <scope>NUCLEOTIDE SEQUENCE</scope>
    <source>
        <strain evidence="16">MELC-2E11</strain>
        <tissue evidence="16">Siphon/mantle</tissue>
    </source>
</reference>
<evidence type="ECO:0000256" key="9">
    <source>
        <dbReference type="ARBA" id="ARBA00022833"/>
    </source>
</evidence>
<protein>
    <submittedName>
        <fullName evidence="16">DNLI3-like protein</fullName>
    </submittedName>
</protein>
<evidence type="ECO:0000256" key="8">
    <source>
        <dbReference type="ARBA" id="ARBA00022771"/>
    </source>
</evidence>
<proteinExistence type="inferred from homology"/>
<feature type="domain" description="ATP-dependent DNA ligase family profile" evidence="14">
    <location>
        <begin position="378"/>
        <end position="526"/>
    </location>
</feature>
<evidence type="ECO:0000256" key="2">
    <source>
        <dbReference type="ARBA" id="ARBA00004123"/>
    </source>
</evidence>
<comment type="subcellular location">
    <subcellularLocation>
        <location evidence="2">Nucleus</location>
    </subcellularLocation>
</comment>
<dbReference type="Gene3D" id="3.30.1490.70">
    <property type="match status" value="1"/>
</dbReference>
<accession>A0ABY7EZP3</accession>
<gene>
    <name evidence="16" type="ORF">MAR_004544</name>
</gene>
<feature type="compositionally biased region" description="Low complexity" evidence="12">
    <location>
        <begin position="112"/>
        <end position="121"/>
    </location>
</feature>
<evidence type="ECO:0000259" key="13">
    <source>
        <dbReference type="PROSITE" id="PS50064"/>
    </source>
</evidence>
<dbReference type="PROSITE" id="PS50160">
    <property type="entry name" value="DNA_LIGASE_A3"/>
    <property type="match status" value="1"/>
</dbReference>
<dbReference type="PROSITE" id="PS00347">
    <property type="entry name" value="ZF_PARP_1"/>
    <property type="match status" value="1"/>
</dbReference>
<dbReference type="PANTHER" id="PTHR45674:SF9">
    <property type="entry name" value="DNA LIGASE 3"/>
    <property type="match status" value="1"/>
</dbReference>
<comment type="similarity">
    <text evidence="3">Belongs to the ATP-dependent DNA ligase family.</text>
</comment>
<dbReference type="InterPro" id="IPR012308">
    <property type="entry name" value="DNA_ligase_ATP-dep_N"/>
</dbReference>
<evidence type="ECO:0000256" key="10">
    <source>
        <dbReference type="ARBA" id="ARBA00022840"/>
    </source>
</evidence>
<dbReference type="SMART" id="SM01336">
    <property type="entry name" value="zf-PARP"/>
    <property type="match status" value="1"/>
</dbReference>
<evidence type="ECO:0000256" key="11">
    <source>
        <dbReference type="ARBA" id="ARBA00023242"/>
    </source>
</evidence>
<dbReference type="Gene3D" id="2.40.50.140">
    <property type="entry name" value="Nucleic acid-binding proteins"/>
    <property type="match status" value="1"/>
</dbReference>
<dbReference type="CDD" id="cd07967">
    <property type="entry name" value="OBF_DNA_ligase_III"/>
    <property type="match status" value="1"/>
</dbReference>
<evidence type="ECO:0000313" key="17">
    <source>
        <dbReference type="Proteomes" id="UP001164746"/>
    </source>
</evidence>
<dbReference type="SUPFAM" id="SSF56091">
    <property type="entry name" value="DNA ligase/mRNA capping enzyme, catalytic domain"/>
    <property type="match status" value="1"/>
</dbReference>
<organism evidence="16 17">
    <name type="scientific">Mya arenaria</name>
    <name type="common">Soft-shell clam</name>
    <dbReference type="NCBI Taxonomy" id="6604"/>
    <lineage>
        <taxon>Eukaryota</taxon>
        <taxon>Metazoa</taxon>
        <taxon>Spiralia</taxon>
        <taxon>Lophotrochozoa</taxon>
        <taxon>Mollusca</taxon>
        <taxon>Bivalvia</taxon>
        <taxon>Autobranchia</taxon>
        <taxon>Heteroconchia</taxon>
        <taxon>Euheterodonta</taxon>
        <taxon>Imparidentia</taxon>
        <taxon>Neoheterodontei</taxon>
        <taxon>Myida</taxon>
        <taxon>Myoidea</taxon>
        <taxon>Myidae</taxon>
        <taxon>Mya</taxon>
    </lineage>
</organism>
<keyword evidence="7" id="KW-0547">Nucleotide-binding</keyword>
<dbReference type="PROSITE" id="PS50064">
    <property type="entry name" value="ZF_PARP_2"/>
    <property type="match status" value="1"/>
</dbReference>
<dbReference type="EMBL" id="CP111020">
    <property type="protein sequence ID" value="WAR14439.1"/>
    <property type="molecule type" value="Genomic_DNA"/>
</dbReference>
<dbReference type="Gene3D" id="3.30.470.30">
    <property type="entry name" value="DNA ligase/mRNA capping enzyme"/>
    <property type="match status" value="1"/>
</dbReference>
<dbReference type="InterPro" id="IPR001510">
    <property type="entry name" value="Znf_PARP"/>
</dbReference>
<dbReference type="SUPFAM" id="SSF50249">
    <property type="entry name" value="Nucleic acid-binding proteins"/>
    <property type="match status" value="1"/>
</dbReference>
<dbReference type="SUPFAM" id="SSF57716">
    <property type="entry name" value="Glucocorticoid receptor-like (DNA-binding domain)"/>
    <property type="match status" value="1"/>
</dbReference>
<dbReference type="InterPro" id="IPR050191">
    <property type="entry name" value="ATP-dep_DNA_ligase"/>
</dbReference>
<keyword evidence="4" id="KW-0436">Ligase</keyword>
<dbReference type="PROSITE" id="PS50172">
    <property type="entry name" value="BRCT"/>
    <property type="match status" value="1"/>
</dbReference>
<evidence type="ECO:0000256" key="5">
    <source>
        <dbReference type="ARBA" id="ARBA00022705"/>
    </source>
</evidence>
<dbReference type="InterPro" id="IPR012310">
    <property type="entry name" value="DNA_ligase_ATP-dep_cent"/>
</dbReference>
<dbReference type="Pfam" id="PF01068">
    <property type="entry name" value="DNA_ligase_A_M"/>
    <property type="match status" value="1"/>
</dbReference>
<dbReference type="PANTHER" id="PTHR45674">
    <property type="entry name" value="DNA LIGASE 1/3 FAMILY MEMBER"/>
    <property type="match status" value="1"/>
</dbReference>
<comment type="cofactor">
    <cofactor evidence="1">
        <name>Mg(2+)</name>
        <dbReference type="ChEBI" id="CHEBI:18420"/>
    </cofactor>
</comment>
<dbReference type="InterPro" id="IPR036599">
    <property type="entry name" value="DNA_ligase_N_sf"/>
</dbReference>
<name>A0ABY7EZP3_MYAAR</name>
<dbReference type="InterPro" id="IPR012340">
    <property type="entry name" value="NA-bd_OB-fold"/>
</dbReference>
<feature type="domain" description="PARP-type" evidence="13">
    <location>
        <begin position="6"/>
        <end position="90"/>
    </location>
</feature>